<proteinExistence type="predicted"/>
<reference evidence="1" key="1">
    <citation type="submission" date="2023-06" db="EMBL/GenBank/DDBJ databases">
        <authorList>
            <person name="Kurt Z."/>
        </authorList>
    </citation>
    <scope>NUCLEOTIDE SEQUENCE</scope>
</reference>
<dbReference type="Proteomes" id="UP001642409">
    <property type="component" value="Unassembled WGS sequence"/>
</dbReference>
<dbReference type="AlphaFoldDB" id="A0AA86NGF5"/>
<sequence length="138" mass="16373">MHIKKRYFNQSFTKAYSKLKIFKTRNTQQYQTTRNQFCTRSGSGMLSTSVYLHEKKKFKYTASIIQKDQEDCVIQKISFLVFIYIASSRQHKQTSLRLSKAKHRLSHAFHFQNGFNLSFMPTQQRPKALKISFLVNTY</sequence>
<dbReference type="EMBL" id="CAXDID020000612">
    <property type="protein sequence ID" value="CAL6106553.1"/>
    <property type="molecule type" value="Genomic_DNA"/>
</dbReference>
<comment type="caution">
    <text evidence="1">The sequence shown here is derived from an EMBL/GenBank/DDBJ whole genome shotgun (WGS) entry which is preliminary data.</text>
</comment>
<evidence type="ECO:0000313" key="3">
    <source>
        <dbReference type="EMBL" id="CAL6106515.1"/>
    </source>
</evidence>
<evidence type="ECO:0000313" key="2">
    <source>
        <dbReference type="EMBL" id="CAI9918575.1"/>
    </source>
</evidence>
<evidence type="ECO:0000313" key="4">
    <source>
        <dbReference type="EMBL" id="CAL6106553.1"/>
    </source>
</evidence>
<organism evidence="1">
    <name type="scientific">Hexamita inflata</name>
    <dbReference type="NCBI Taxonomy" id="28002"/>
    <lineage>
        <taxon>Eukaryota</taxon>
        <taxon>Metamonada</taxon>
        <taxon>Diplomonadida</taxon>
        <taxon>Hexamitidae</taxon>
        <taxon>Hexamitinae</taxon>
        <taxon>Hexamita</taxon>
    </lineage>
</organism>
<keyword evidence="5" id="KW-1185">Reference proteome</keyword>
<gene>
    <name evidence="1" type="ORF">HINF_LOCUS6201</name>
    <name evidence="2" type="ORF">HINF_LOCUS6220</name>
    <name evidence="3" type="ORF">HINF_LOCUS73779</name>
    <name evidence="4" type="ORF">HINF_LOCUS73798</name>
</gene>
<evidence type="ECO:0000313" key="5">
    <source>
        <dbReference type="Proteomes" id="UP001642409"/>
    </source>
</evidence>
<reference evidence="3 5" key="2">
    <citation type="submission" date="2024-07" db="EMBL/GenBank/DDBJ databases">
        <authorList>
            <person name="Akdeniz Z."/>
        </authorList>
    </citation>
    <scope>NUCLEOTIDE SEQUENCE [LARGE SCALE GENOMIC DNA]</scope>
</reference>
<accession>A0AA86NGF5</accession>
<evidence type="ECO:0000313" key="1">
    <source>
        <dbReference type="EMBL" id="CAI9918556.1"/>
    </source>
</evidence>
<dbReference type="EMBL" id="CAXDID020000612">
    <property type="protein sequence ID" value="CAL6106515.1"/>
    <property type="molecule type" value="Genomic_DNA"/>
</dbReference>
<dbReference type="EMBL" id="CATOUU010000160">
    <property type="protein sequence ID" value="CAI9918575.1"/>
    <property type="molecule type" value="Genomic_DNA"/>
</dbReference>
<protein>
    <submittedName>
        <fullName evidence="3">Hypothetical_protein</fullName>
    </submittedName>
</protein>
<name>A0AA86NGF5_9EUKA</name>
<dbReference type="EMBL" id="CATOUU010000160">
    <property type="protein sequence ID" value="CAI9918556.1"/>
    <property type="molecule type" value="Genomic_DNA"/>
</dbReference>